<reference evidence="1" key="1">
    <citation type="submission" date="2020-03" db="EMBL/GenBank/DDBJ databases">
        <title>The deep terrestrial virosphere.</title>
        <authorList>
            <person name="Holmfeldt K."/>
            <person name="Nilsson E."/>
            <person name="Simone D."/>
            <person name="Lopez-Fernandez M."/>
            <person name="Wu X."/>
            <person name="de Brujin I."/>
            <person name="Lundin D."/>
            <person name="Andersson A."/>
            <person name="Bertilsson S."/>
            <person name="Dopson M."/>
        </authorList>
    </citation>
    <scope>NUCLEOTIDE SEQUENCE</scope>
    <source>
        <strain evidence="1">MM415A01210</strain>
    </source>
</reference>
<protein>
    <submittedName>
        <fullName evidence="1">Uncharacterized protein</fullName>
    </submittedName>
</protein>
<dbReference type="AlphaFoldDB" id="A0A6M3K7R7"/>
<organism evidence="1">
    <name type="scientific">viral metagenome</name>
    <dbReference type="NCBI Taxonomy" id="1070528"/>
    <lineage>
        <taxon>unclassified sequences</taxon>
        <taxon>metagenomes</taxon>
        <taxon>organismal metagenomes</taxon>
    </lineage>
</organism>
<dbReference type="EMBL" id="MT142303">
    <property type="protein sequence ID" value="QJA77801.1"/>
    <property type="molecule type" value="Genomic_DNA"/>
</dbReference>
<proteinExistence type="predicted"/>
<name>A0A6M3K7R7_9ZZZZ</name>
<evidence type="ECO:0000313" key="1">
    <source>
        <dbReference type="EMBL" id="QJA77801.1"/>
    </source>
</evidence>
<sequence length="72" mass="8358">MSGKKAKEQRKEPKVMVDIRIQVLDTGEIMINGPKLEIFLEVITQARRIMIENDAQKQKVVELQKKKLILLN</sequence>
<gene>
    <name evidence="1" type="ORF">MM415A01210_0010</name>
</gene>
<accession>A0A6M3K7R7</accession>